<organism evidence="1 2">
    <name type="scientific">Thelephora ganbajun</name>
    <name type="common">Ganba fungus</name>
    <dbReference type="NCBI Taxonomy" id="370292"/>
    <lineage>
        <taxon>Eukaryota</taxon>
        <taxon>Fungi</taxon>
        <taxon>Dikarya</taxon>
        <taxon>Basidiomycota</taxon>
        <taxon>Agaricomycotina</taxon>
        <taxon>Agaricomycetes</taxon>
        <taxon>Thelephorales</taxon>
        <taxon>Thelephoraceae</taxon>
        <taxon>Thelephora</taxon>
    </lineage>
</organism>
<reference evidence="1" key="2">
    <citation type="journal article" date="2020" name="Nat. Commun.">
        <title>Large-scale genome sequencing of mycorrhizal fungi provides insights into the early evolution of symbiotic traits.</title>
        <authorList>
            <person name="Miyauchi S."/>
            <person name="Kiss E."/>
            <person name="Kuo A."/>
            <person name="Drula E."/>
            <person name="Kohler A."/>
            <person name="Sanchez-Garcia M."/>
            <person name="Morin E."/>
            <person name="Andreopoulos B."/>
            <person name="Barry K.W."/>
            <person name="Bonito G."/>
            <person name="Buee M."/>
            <person name="Carver A."/>
            <person name="Chen C."/>
            <person name="Cichocki N."/>
            <person name="Clum A."/>
            <person name="Culley D."/>
            <person name="Crous P.W."/>
            <person name="Fauchery L."/>
            <person name="Girlanda M."/>
            <person name="Hayes R.D."/>
            <person name="Keri Z."/>
            <person name="LaButti K."/>
            <person name="Lipzen A."/>
            <person name="Lombard V."/>
            <person name="Magnuson J."/>
            <person name="Maillard F."/>
            <person name="Murat C."/>
            <person name="Nolan M."/>
            <person name="Ohm R.A."/>
            <person name="Pangilinan J."/>
            <person name="Pereira M.F."/>
            <person name="Perotto S."/>
            <person name="Peter M."/>
            <person name="Pfister S."/>
            <person name="Riley R."/>
            <person name="Sitrit Y."/>
            <person name="Stielow J.B."/>
            <person name="Szollosi G."/>
            <person name="Zifcakova L."/>
            <person name="Stursova M."/>
            <person name="Spatafora J.W."/>
            <person name="Tedersoo L."/>
            <person name="Vaario L.M."/>
            <person name="Yamada A."/>
            <person name="Yan M."/>
            <person name="Wang P."/>
            <person name="Xu J."/>
            <person name="Bruns T."/>
            <person name="Baldrian P."/>
            <person name="Vilgalys R."/>
            <person name="Dunand C."/>
            <person name="Henrissat B."/>
            <person name="Grigoriev I.V."/>
            <person name="Hibbett D."/>
            <person name="Nagy L.G."/>
            <person name="Martin F.M."/>
        </authorList>
    </citation>
    <scope>NUCLEOTIDE SEQUENCE</scope>
    <source>
        <strain evidence="1">P2</strain>
    </source>
</reference>
<accession>A0ACB6ZMR0</accession>
<dbReference type="Proteomes" id="UP000886501">
    <property type="component" value="Unassembled WGS sequence"/>
</dbReference>
<reference evidence="1" key="1">
    <citation type="submission" date="2019-10" db="EMBL/GenBank/DDBJ databases">
        <authorList>
            <consortium name="DOE Joint Genome Institute"/>
            <person name="Kuo A."/>
            <person name="Miyauchi S."/>
            <person name="Kiss E."/>
            <person name="Drula E."/>
            <person name="Kohler A."/>
            <person name="Sanchez-Garcia M."/>
            <person name="Andreopoulos B."/>
            <person name="Barry K.W."/>
            <person name="Bonito G."/>
            <person name="Buee M."/>
            <person name="Carver A."/>
            <person name="Chen C."/>
            <person name="Cichocki N."/>
            <person name="Clum A."/>
            <person name="Culley D."/>
            <person name="Crous P.W."/>
            <person name="Fauchery L."/>
            <person name="Girlanda M."/>
            <person name="Hayes R."/>
            <person name="Keri Z."/>
            <person name="Labutti K."/>
            <person name="Lipzen A."/>
            <person name="Lombard V."/>
            <person name="Magnuson J."/>
            <person name="Maillard F."/>
            <person name="Morin E."/>
            <person name="Murat C."/>
            <person name="Nolan M."/>
            <person name="Ohm R."/>
            <person name="Pangilinan J."/>
            <person name="Pereira M."/>
            <person name="Perotto S."/>
            <person name="Peter M."/>
            <person name="Riley R."/>
            <person name="Sitrit Y."/>
            <person name="Stielow B."/>
            <person name="Szollosi G."/>
            <person name="Zifcakova L."/>
            <person name="Stursova M."/>
            <person name="Spatafora J.W."/>
            <person name="Tedersoo L."/>
            <person name="Vaario L.-M."/>
            <person name="Yamada A."/>
            <person name="Yan M."/>
            <person name="Wang P."/>
            <person name="Xu J."/>
            <person name="Bruns T."/>
            <person name="Baldrian P."/>
            <person name="Vilgalys R."/>
            <person name="Henrissat B."/>
            <person name="Grigoriev I.V."/>
            <person name="Hibbett D."/>
            <person name="Nagy L.G."/>
            <person name="Martin F.M."/>
        </authorList>
    </citation>
    <scope>NUCLEOTIDE SEQUENCE</scope>
    <source>
        <strain evidence="1">P2</strain>
    </source>
</reference>
<evidence type="ECO:0000313" key="1">
    <source>
        <dbReference type="EMBL" id="KAF9650799.1"/>
    </source>
</evidence>
<gene>
    <name evidence="1" type="ORF">BDM02DRAFT_3127464</name>
</gene>
<keyword evidence="2" id="KW-1185">Reference proteome</keyword>
<dbReference type="EMBL" id="MU117981">
    <property type="protein sequence ID" value="KAF9650799.1"/>
    <property type="molecule type" value="Genomic_DNA"/>
</dbReference>
<evidence type="ECO:0000313" key="2">
    <source>
        <dbReference type="Proteomes" id="UP000886501"/>
    </source>
</evidence>
<protein>
    <submittedName>
        <fullName evidence="1">Uncharacterized protein</fullName>
    </submittedName>
</protein>
<proteinExistence type="predicted"/>
<comment type="caution">
    <text evidence="1">The sequence shown here is derived from an EMBL/GenBank/DDBJ whole genome shotgun (WGS) entry which is preliminary data.</text>
</comment>
<name>A0ACB6ZMR0_THEGA</name>
<sequence length="185" mass="20875">MIAQRDLRAPSEPSKGAGSSARFALGETEYKLSGDDTEFRSRLPHIISCATTDPIIPLVWARMNSREDLTYKERRARCREVNVDHRSDSSWLDDDTGGPCDITSNPRTENPSGYKSHPTVSLNPLLAAFRTAGTGDTVHLVDGDIRRNRGENKIMVDIMYRRKTATQIDRSRWMWQQGGRVGIRN</sequence>